<evidence type="ECO:0000313" key="4">
    <source>
        <dbReference type="Proteomes" id="UP000249725"/>
    </source>
</evidence>
<dbReference type="AlphaFoldDB" id="A0A328AA30"/>
<keyword evidence="4" id="KW-1185">Reference proteome</keyword>
<comment type="similarity">
    <text evidence="1">Belongs to the UPF0213 family.</text>
</comment>
<dbReference type="PANTHER" id="PTHR34477">
    <property type="entry name" value="UPF0213 PROTEIN YHBQ"/>
    <property type="match status" value="1"/>
</dbReference>
<gene>
    <name evidence="3" type="ORF">DJ018_15040</name>
</gene>
<dbReference type="PANTHER" id="PTHR34477:SF5">
    <property type="entry name" value="BSL5627 PROTEIN"/>
    <property type="match status" value="1"/>
</dbReference>
<feature type="domain" description="GIY-YIG" evidence="2">
    <location>
        <begin position="1"/>
        <end position="72"/>
    </location>
</feature>
<dbReference type="InterPro" id="IPR035901">
    <property type="entry name" value="GIY-YIG_endonuc_sf"/>
</dbReference>
<sequence length="99" mass="11868">MLASRKHGTIYTGVSGRFLHRIVEHREGLREGFTSRYRVKRLVWFELHHAIEPAIRREKSLKKYPRAWKINLIERDNPHWHDLFDGLLQEDGPLSNVQR</sequence>
<dbReference type="Gene3D" id="3.40.1440.10">
    <property type="entry name" value="GIY-YIG endonuclease"/>
    <property type="match status" value="1"/>
</dbReference>
<reference evidence="4" key="1">
    <citation type="submission" date="2018-05" db="EMBL/GenBank/DDBJ databases">
        <authorList>
            <person name="Li X."/>
        </authorList>
    </citation>
    <scope>NUCLEOTIDE SEQUENCE [LARGE SCALE GENOMIC DNA]</scope>
    <source>
        <strain evidence="4">YIM 73061</strain>
    </source>
</reference>
<dbReference type="Proteomes" id="UP000249725">
    <property type="component" value="Unassembled WGS sequence"/>
</dbReference>
<dbReference type="CDD" id="cd10448">
    <property type="entry name" value="GIY-YIG_unchar_3"/>
    <property type="match status" value="1"/>
</dbReference>
<dbReference type="PROSITE" id="PS50164">
    <property type="entry name" value="GIY_YIG"/>
    <property type="match status" value="1"/>
</dbReference>
<dbReference type="EMBL" id="QFYR01000004">
    <property type="protein sequence ID" value="RAK51573.1"/>
    <property type="molecule type" value="Genomic_DNA"/>
</dbReference>
<comment type="caution">
    <text evidence="3">The sequence shown here is derived from an EMBL/GenBank/DDBJ whole genome shotgun (WGS) entry which is preliminary data.</text>
</comment>
<dbReference type="InterPro" id="IPR050190">
    <property type="entry name" value="UPF0213_domain"/>
</dbReference>
<dbReference type="SUPFAM" id="SSF82771">
    <property type="entry name" value="GIY-YIG endonuclease"/>
    <property type="match status" value="1"/>
</dbReference>
<evidence type="ECO:0000313" key="3">
    <source>
        <dbReference type="EMBL" id="RAK51573.1"/>
    </source>
</evidence>
<proteinExistence type="inferred from homology"/>
<dbReference type="InterPro" id="IPR000305">
    <property type="entry name" value="GIY-YIG_endonuc"/>
</dbReference>
<protein>
    <submittedName>
        <fullName evidence="3">GIY-YIG nuclease family protein</fullName>
    </submittedName>
</protein>
<dbReference type="Pfam" id="PF01541">
    <property type="entry name" value="GIY-YIG"/>
    <property type="match status" value="1"/>
</dbReference>
<organism evidence="3 4">
    <name type="scientific">Phenylobacterium deserti</name>
    <dbReference type="NCBI Taxonomy" id="1914756"/>
    <lineage>
        <taxon>Bacteria</taxon>
        <taxon>Pseudomonadati</taxon>
        <taxon>Pseudomonadota</taxon>
        <taxon>Alphaproteobacteria</taxon>
        <taxon>Caulobacterales</taxon>
        <taxon>Caulobacteraceae</taxon>
        <taxon>Phenylobacterium</taxon>
    </lineage>
</organism>
<evidence type="ECO:0000256" key="1">
    <source>
        <dbReference type="ARBA" id="ARBA00007435"/>
    </source>
</evidence>
<name>A0A328AA30_9CAUL</name>
<evidence type="ECO:0000259" key="2">
    <source>
        <dbReference type="PROSITE" id="PS50164"/>
    </source>
</evidence>
<accession>A0A328AA30</accession>
<dbReference type="OrthoDB" id="287318at2"/>